<accession>N6U811</accession>
<dbReference type="EMBL" id="KB632399">
    <property type="protein sequence ID" value="ERL94728.1"/>
    <property type="molecule type" value="Genomic_DNA"/>
</dbReference>
<feature type="signal peptide" evidence="1">
    <location>
        <begin position="1"/>
        <end position="21"/>
    </location>
</feature>
<dbReference type="AlphaFoldDB" id="N6U811"/>
<dbReference type="OrthoDB" id="341578at2759"/>
<dbReference type="STRING" id="77166.N6U811"/>
<organism evidence="2">
    <name type="scientific">Dendroctonus ponderosae</name>
    <name type="common">Mountain pine beetle</name>
    <dbReference type="NCBI Taxonomy" id="77166"/>
    <lineage>
        <taxon>Eukaryota</taxon>
        <taxon>Metazoa</taxon>
        <taxon>Ecdysozoa</taxon>
        <taxon>Arthropoda</taxon>
        <taxon>Hexapoda</taxon>
        <taxon>Insecta</taxon>
        <taxon>Pterygota</taxon>
        <taxon>Neoptera</taxon>
        <taxon>Endopterygota</taxon>
        <taxon>Coleoptera</taxon>
        <taxon>Polyphaga</taxon>
        <taxon>Cucujiformia</taxon>
        <taxon>Curculionidae</taxon>
        <taxon>Scolytinae</taxon>
        <taxon>Dendroctonus</taxon>
    </lineage>
</organism>
<protein>
    <recommendedName>
        <fullName evidence="5">Bulb-type lectin domain-containing protein</fullName>
    </recommendedName>
</protein>
<sequence length="138" mass="14927">MWPKIAIGVVAFKIMCSVVNASSSTNDRIQSLPYCPNKNGSGALLVSTLDGKLSSINSSGHLSWEIETGPGPLLVSNIHKLELTNNGEWIRIIPSLTGTLYKFDGNTIDPISISAETLLRSSFRYSDDLVIAGIYLTK</sequence>
<proteinExistence type="predicted"/>
<dbReference type="SUPFAM" id="SSF50998">
    <property type="entry name" value="Quinoprotein alcohol dehydrogenase-like"/>
    <property type="match status" value="1"/>
</dbReference>
<evidence type="ECO:0000313" key="2">
    <source>
        <dbReference type="EMBL" id="ENN76786.1"/>
    </source>
</evidence>
<name>N6U811_DENPD</name>
<evidence type="ECO:0000313" key="4">
    <source>
        <dbReference type="Proteomes" id="UP000030742"/>
    </source>
</evidence>
<dbReference type="Proteomes" id="UP000030742">
    <property type="component" value="Unassembled WGS sequence"/>
</dbReference>
<evidence type="ECO:0000313" key="3">
    <source>
        <dbReference type="EMBL" id="ERL94728.1"/>
    </source>
</evidence>
<feature type="non-terminal residue" evidence="2">
    <location>
        <position position="1"/>
    </location>
</feature>
<dbReference type="HOGENOM" id="CLU_1857321_0_0_1"/>
<dbReference type="InterPro" id="IPR011047">
    <property type="entry name" value="Quinoprotein_ADH-like_sf"/>
</dbReference>
<dbReference type="EMBL" id="KB740967">
    <property type="protein sequence ID" value="ENN76786.1"/>
    <property type="molecule type" value="Genomic_DNA"/>
</dbReference>
<reference evidence="2 4" key="1">
    <citation type="journal article" date="2013" name="Genome Biol.">
        <title>Draft genome of the mountain pine beetle, Dendroctonus ponderosae Hopkins, a major forest pest.</title>
        <authorList>
            <person name="Keeling C.I."/>
            <person name="Yuen M.M."/>
            <person name="Liao N.Y."/>
            <person name="Docking T.R."/>
            <person name="Chan S.K."/>
            <person name="Taylor G.A."/>
            <person name="Palmquist D.L."/>
            <person name="Jackman S.D."/>
            <person name="Nguyen A."/>
            <person name="Li M."/>
            <person name="Henderson H."/>
            <person name="Janes J.K."/>
            <person name="Zhao Y."/>
            <person name="Pandoh P."/>
            <person name="Moore R."/>
            <person name="Sperling F.A."/>
            <person name="Huber D.P."/>
            <person name="Birol I."/>
            <person name="Jones S.J."/>
            <person name="Bohlmann J."/>
        </authorList>
    </citation>
    <scope>NUCLEOTIDE SEQUENCE</scope>
</reference>
<evidence type="ECO:0000256" key="1">
    <source>
        <dbReference type="SAM" id="SignalP"/>
    </source>
</evidence>
<gene>
    <name evidence="3" type="ORF">D910_12002</name>
    <name evidence="2" type="ORF">YQE_06627</name>
</gene>
<evidence type="ECO:0008006" key="5">
    <source>
        <dbReference type="Google" id="ProtNLM"/>
    </source>
</evidence>
<keyword evidence="1" id="KW-0732">Signal</keyword>
<feature type="chain" id="PRO_5009707906" description="Bulb-type lectin domain-containing protein" evidence="1">
    <location>
        <begin position="22"/>
        <end position="138"/>
    </location>
</feature>